<dbReference type="AlphaFoldDB" id="A0A498SCD1"/>
<dbReference type="GO" id="GO:0070847">
    <property type="term" value="C:core mediator complex"/>
    <property type="evidence" value="ECO:0007669"/>
    <property type="project" value="TreeGrafter"/>
</dbReference>
<feature type="transmembrane region" description="Helical" evidence="11">
    <location>
        <begin position="387"/>
        <end position="412"/>
    </location>
</feature>
<feature type="transmembrane region" description="Helical" evidence="11">
    <location>
        <begin position="291"/>
        <end position="312"/>
    </location>
</feature>
<dbReference type="GO" id="GO:0016592">
    <property type="term" value="C:mediator complex"/>
    <property type="evidence" value="ECO:0007669"/>
    <property type="project" value="InterPro"/>
</dbReference>
<evidence type="ECO:0000256" key="1">
    <source>
        <dbReference type="ARBA" id="ARBA00004123"/>
    </source>
</evidence>
<comment type="subunit">
    <text evidence="3">Component of the Mediator complex.</text>
</comment>
<comment type="subcellular location">
    <subcellularLocation>
        <location evidence="1">Nucleus</location>
    </subcellularLocation>
</comment>
<evidence type="ECO:0000256" key="3">
    <source>
        <dbReference type="ARBA" id="ARBA00011837"/>
    </source>
</evidence>
<dbReference type="PANTHER" id="PTHR13321">
    <property type="entry name" value="MEDIATOR OF RNA POLYMERASE II TRANSCRIPTION, SUBUNIT 18"/>
    <property type="match status" value="1"/>
</dbReference>
<dbReference type="EMBL" id="UPTC01000700">
    <property type="protein sequence ID" value="VBB29803.1"/>
    <property type="molecule type" value="Genomic_DNA"/>
</dbReference>
<keyword evidence="7" id="KW-0539">Nucleus</keyword>
<dbReference type="OrthoDB" id="10018982at2759"/>
<feature type="transmembrane region" description="Helical" evidence="11">
    <location>
        <begin position="324"/>
        <end position="344"/>
    </location>
</feature>
<evidence type="ECO:0000256" key="2">
    <source>
        <dbReference type="ARBA" id="ARBA00009814"/>
    </source>
</evidence>
<evidence type="ECO:0000256" key="11">
    <source>
        <dbReference type="SAM" id="Phobius"/>
    </source>
</evidence>
<evidence type="ECO:0000256" key="10">
    <source>
        <dbReference type="SAM" id="MobiDB-lite"/>
    </source>
</evidence>
<keyword evidence="11" id="KW-0812">Transmembrane</keyword>
<proteinExistence type="inferred from homology"/>
<feature type="region of interest" description="Disordered" evidence="10">
    <location>
        <begin position="12"/>
        <end position="47"/>
    </location>
</feature>
<evidence type="ECO:0000313" key="13">
    <source>
        <dbReference type="Proteomes" id="UP000276991"/>
    </source>
</evidence>
<dbReference type="Gene3D" id="2.40.320.10">
    <property type="entry name" value="Hypothetical Protein Pfu-838710-001"/>
    <property type="match status" value="1"/>
</dbReference>
<keyword evidence="11" id="KW-0472">Membrane</keyword>
<organism evidence="12 13">
    <name type="scientific">Acanthocheilonema viteae</name>
    <name type="common">Filarial nematode worm</name>
    <name type="synonym">Dipetalonema viteae</name>
    <dbReference type="NCBI Taxonomy" id="6277"/>
    <lineage>
        <taxon>Eukaryota</taxon>
        <taxon>Metazoa</taxon>
        <taxon>Ecdysozoa</taxon>
        <taxon>Nematoda</taxon>
        <taxon>Chromadorea</taxon>
        <taxon>Rhabditida</taxon>
        <taxon>Spirurina</taxon>
        <taxon>Spiruromorpha</taxon>
        <taxon>Filarioidea</taxon>
        <taxon>Onchocercidae</taxon>
        <taxon>Acanthocheilonema</taxon>
    </lineage>
</organism>
<dbReference type="InterPro" id="IPR019095">
    <property type="entry name" value="Mediator_Med18"/>
</dbReference>
<accession>A0A498SCD1</accession>
<feature type="compositionally biased region" description="Polar residues" evidence="10">
    <location>
        <begin position="12"/>
        <end position="25"/>
    </location>
</feature>
<keyword evidence="11" id="KW-1133">Transmembrane helix</keyword>
<evidence type="ECO:0000256" key="4">
    <source>
        <dbReference type="ARBA" id="ARBA00019612"/>
    </source>
</evidence>
<keyword evidence="13" id="KW-1185">Reference proteome</keyword>
<keyword evidence="5" id="KW-0805">Transcription regulation</keyword>
<sequence>MPPDIPILFANTQTTIASDTNPQNLSSTQKSDSKTQSVEEAESKPMNVIKASSKTGNFFSKKPDINILKTVGKQKLINHVEKKFTNDKLNKLDSIKHEIPTSSSVLLASSQDLPDFVQGGPASPLTKRIDLPIAQNLPKREAQSTELLKAGKINYGETTQLSQQKSSEKGSVQNYFLPSCMQYTFLRLIALILLFCAWIIVYAFPCLRFTYNIPIVKEGMIDSVTEKIPLGKTCRIMPHWWSDQKAFVGNIIETTRYFNALNLSMNQTEKHFEIFDDENTIEILKPFNGQIFVIFGCIVLAFPILLLLMFLRCMSEEEDLMEEAMFDLAEISIFCVFSVIEFYMSSGAEIRAVMDSLCIRYLERSIGINGYLKEKVYNICTNVKIEAYGFLSSGCIFLFLVFLFAIDLIILLKNAEEVESRKYLQMAACLHYDKTLKCMTESVLEGVFTESASRVKKKVNTEVKDEINVTSLLIRKMERFPERSREVIASVPIIASTLPSNSSYQCKECILYGSVLKEHEEKLLQRLRGLCDPGQHSFNEHEMVFSLKTGQDPDVTVRLRRKFGGPDANSFQWHFRYMGAAEPDVHCPTIIRKSIDSLIYSSNMMEFVKTLGLRMDYEYLTKGYLFTKGNIKIIINNITRTEKIGTYDPNVLKPLSDSLLIEMSIALPDTKEYMTTAKALRSFADQLSPICDMQKIEYWRRMQ</sequence>
<protein>
    <recommendedName>
        <fullName evidence="4">Mediator of RNA polymerase II transcription subunit 18</fullName>
    </recommendedName>
    <alternativeName>
        <fullName evidence="9">Mediator complex subunit 18</fullName>
    </alternativeName>
</protein>
<evidence type="ECO:0000256" key="8">
    <source>
        <dbReference type="ARBA" id="ARBA00025687"/>
    </source>
</evidence>
<evidence type="ECO:0000313" key="12">
    <source>
        <dbReference type="EMBL" id="VBB29803.1"/>
    </source>
</evidence>
<dbReference type="PANTHER" id="PTHR13321:SF2">
    <property type="entry name" value="MEDIATOR OF RNA POLYMERASE II TRANSCRIPTION SUBUNIT 18"/>
    <property type="match status" value="1"/>
</dbReference>
<name>A0A498SCD1_ACAVI</name>
<dbReference type="Proteomes" id="UP000276991">
    <property type="component" value="Unassembled WGS sequence"/>
</dbReference>
<evidence type="ECO:0000256" key="6">
    <source>
        <dbReference type="ARBA" id="ARBA00023163"/>
    </source>
</evidence>
<evidence type="ECO:0000256" key="9">
    <source>
        <dbReference type="ARBA" id="ARBA00032012"/>
    </source>
</evidence>
<feature type="transmembrane region" description="Helical" evidence="11">
    <location>
        <begin position="185"/>
        <end position="204"/>
    </location>
</feature>
<dbReference type="GO" id="GO:0006369">
    <property type="term" value="P:termination of RNA polymerase II transcription"/>
    <property type="evidence" value="ECO:0007669"/>
    <property type="project" value="TreeGrafter"/>
</dbReference>
<dbReference type="STRING" id="6277.A0A498SCD1"/>
<comment type="similarity">
    <text evidence="2">Belongs to the Mediator complex subunit 18 family.</text>
</comment>
<feature type="compositionally biased region" description="Low complexity" evidence="10">
    <location>
        <begin position="26"/>
        <end position="36"/>
    </location>
</feature>
<evidence type="ECO:0000256" key="5">
    <source>
        <dbReference type="ARBA" id="ARBA00023015"/>
    </source>
</evidence>
<reference evidence="12 13" key="1">
    <citation type="submission" date="2018-08" db="EMBL/GenBank/DDBJ databases">
        <authorList>
            <person name="Laetsch R D."/>
            <person name="Stevens L."/>
            <person name="Kumar S."/>
            <person name="Blaxter L. M."/>
        </authorList>
    </citation>
    <scope>NUCLEOTIDE SEQUENCE [LARGE SCALE GENOMIC DNA]</scope>
</reference>
<dbReference type="GO" id="GO:0003712">
    <property type="term" value="F:transcription coregulator activity"/>
    <property type="evidence" value="ECO:0007669"/>
    <property type="project" value="InterPro"/>
</dbReference>
<gene>
    <name evidence="12" type="ORF">NAV_LOCUS4594</name>
</gene>
<comment type="function">
    <text evidence="8">Component of the Mediator complex, a coactivator involved in the regulated transcription of nearly all RNA polymerase II-dependent genes. Mediator functions as a bridge to convey information from gene-specific regulatory proteins to the basal RNA polymerase II transcription machinery. Mediator is recruited to promoters by direct interactions with regulatory proteins and serves as a scaffold for the assembly of a functional preinitiation complex with RNA polymerase II and the general transcription factors.</text>
</comment>
<keyword evidence="6" id="KW-0804">Transcription</keyword>
<dbReference type="FunFam" id="2.40.320.10:FF:000013">
    <property type="entry name" value="Mediator of RNA polymerase II transcription subunit 18"/>
    <property type="match status" value="1"/>
</dbReference>
<dbReference type="Pfam" id="PF09637">
    <property type="entry name" value="Med18"/>
    <property type="match status" value="1"/>
</dbReference>
<evidence type="ECO:0000256" key="7">
    <source>
        <dbReference type="ARBA" id="ARBA00023242"/>
    </source>
</evidence>
<dbReference type="GO" id="GO:0006357">
    <property type="term" value="P:regulation of transcription by RNA polymerase II"/>
    <property type="evidence" value="ECO:0007669"/>
    <property type="project" value="InterPro"/>
</dbReference>